<keyword evidence="2" id="KW-1185">Reference proteome</keyword>
<accession>A0ABC8V3E3</accession>
<proteinExistence type="predicted"/>
<sequence>MRLFVDSVSSGSKSHSSSNLCRQKLSVSFLSVQVQLMAIALKATFPVQLKKKPENHLFIRLNAQRVVVSRKTLKTPMATLSTVCTVGLSETFARLRQEGK</sequence>
<protein>
    <submittedName>
        <fullName evidence="1">Uncharacterized protein</fullName>
    </submittedName>
</protein>
<name>A0ABC8V3E3_9AQUA</name>
<organism evidence="1 2">
    <name type="scientific">Ilex paraguariensis</name>
    <name type="common">yerba mate</name>
    <dbReference type="NCBI Taxonomy" id="185542"/>
    <lineage>
        <taxon>Eukaryota</taxon>
        <taxon>Viridiplantae</taxon>
        <taxon>Streptophyta</taxon>
        <taxon>Embryophyta</taxon>
        <taxon>Tracheophyta</taxon>
        <taxon>Spermatophyta</taxon>
        <taxon>Magnoliopsida</taxon>
        <taxon>eudicotyledons</taxon>
        <taxon>Gunneridae</taxon>
        <taxon>Pentapetalae</taxon>
        <taxon>asterids</taxon>
        <taxon>campanulids</taxon>
        <taxon>Aquifoliales</taxon>
        <taxon>Aquifoliaceae</taxon>
        <taxon>Ilex</taxon>
    </lineage>
</organism>
<evidence type="ECO:0000313" key="1">
    <source>
        <dbReference type="EMBL" id="CAK9187794.1"/>
    </source>
</evidence>
<comment type="caution">
    <text evidence="1">The sequence shown here is derived from an EMBL/GenBank/DDBJ whole genome shotgun (WGS) entry which is preliminary data.</text>
</comment>
<reference evidence="1 2" key="1">
    <citation type="submission" date="2024-02" db="EMBL/GenBank/DDBJ databases">
        <authorList>
            <person name="Vignale AGUSTIN F."/>
            <person name="Sosa J E."/>
            <person name="Modenutti C."/>
        </authorList>
    </citation>
    <scope>NUCLEOTIDE SEQUENCE [LARGE SCALE GENOMIC DNA]</scope>
</reference>
<gene>
    <name evidence="1" type="ORF">ILEXP_LOCUS58382</name>
</gene>
<feature type="non-terminal residue" evidence="1">
    <location>
        <position position="100"/>
    </location>
</feature>
<evidence type="ECO:0000313" key="2">
    <source>
        <dbReference type="Proteomes" id="UP001642360"/>
    </source>
</evidence>
<dbReference type="AlphaFoldDB" id="A0ABC8V3E3"/>
<dbReference type="Proteomes" id="UP001642360">
    <property type="component" value="Unassembled WGS sequence"/>
</dbReference>
<dbReference type="EMBL" id="CAUOFW020010144">
    <property type="protein sequence ID" value="CAK9187794.1"/>
    <property type="molecule type" value="Genomic_DNA"/>
</dbReference>